<proteinExistence type="predicted"/>
<dbReference type="Pfam" id="PF25550">
    <property type="entry name" value="DUF7928"/>
    <property type="match status" value="1"/>
</dbReference>
<keyword evidence="2" id="KW-0472">Membrane</keyword>
<dbReference type="GeneID" id="9224073"/>
<dbReference type="OrthoDB" id="38531at2759"/>
<dbReference type="EMBL" id="DS995709">
    <property type="protein sequence ID" value="EEQ35865.1"/>
    <property type="molecule type" value="Genomic_DNA"/>
</dbReference>
<dbReference type="InterPro" id="IPR001173">
    <property type="entry name" value="Glyco_trans_2-like"/>
</dbReference>
<dbReference type="Gene3D" id="3.90.550.10">
    <property type="entry name" value="Spore Coat Polysaccharide Biosynthesis Protein SpsA, Chain A"/>
    <property type="match status" value="1"/>
</dbReference>
<feature type="transmembrane region" description="Helical" evidence="2">
    <location>
        <begin position="728"/>
        <end position="750"/>
    </location>
</feature>
<dbReference type="SUPFAM" id="SSF53448">
    <property type="entry name" value="Nucleotide-diphospho-sugar transferases"/>
    <property type="match status" value="1"/>
</dbReference>
<protein>
    <submittedName>
        <fullName evidence="5">Uncharacterized protein</fullName>
    </submittedName>
</protein>
<dbReference type="InterPro" id="IPR057688">
    <property type="entry name" value="DUF7928"/>
</dbReference>
<accession>C5G162</accession>
<dbReference type="RefSeq" id="XP_002842853.1">
    <property type="nucleotide sequence ID" value="XM_002842807.1"/>
</dbReference>
<evidence type="ECO:0000313" key="5">
    <source>
        <dbReference type="EMBL" id="EEQ35865.1"/>
    </source>
</evidence>
<evidence type="ECO:0000259" key="3">
    <source>
        <dbReference type="Pfam" id="PF13632"/>
    </source>
</evidence>
<reference evidence="6" key="1">
    <citation type="journal article" date="2012" name="MBio">
        <title>Comparative genome analysis of Trichophyton rubrum and related dermatophytes reveals candidate genes involved in infection.</title>
        <authorList>
            <person name="Martinez D.A."/>
            <person name="Oliver B.G."/>
            <person name="Graeser Y."/>
            <person name="Goldberg J.M."/>
            <person name="Li W."/>
            <person name="Martinez-Rossi N.M."/>
            <person name="Monod M."/>
            <person name="Shelest E."/>
            <person name="Barton R.C."/>
            <person name="Birch E."/>
            <person name="Brakhage A.A."/>
            <person name="Chen Z."/>
            <person name="Gurr S.J."/>
            <person name="Heiman D."/>
            <person name="Heitman J."/>
            <person name="Kosti I."/>
            <person name="Rossi A."/>
            <person name="Saif S."/>
            <person name="Samalova M."/>
            <person name="Saunders C.W."/>
            <person name="Shea T."/>
            <person name="Summerbell R.C."/>
            <person name="Xu J."/>
            <person name="Young S."/>
            <person name="Zeng Q."/>
            <person name="Birren B.W."/>
            <person name="Cuomo C.A."/>
            <person name="White T.C."/>
        </authorList>
    </citation>
    <scope>NUCLEOTIDE SEQUENCE [LARGE SCALE GENOMIC DNA]</scope>
    <source>
        <strain evidence="6">ATCC MYA-4605 / CBS 113480</strain>
    </source>
</reference>
<dbReference type="VEuPathDB" id="FungiDB:MCYG_08684"/>
<evidence type="ECO:0000256" key="2">
    <source>
        <dbReference type="SAM" id="Phobius"/>
    </source>
</evidence>
<keyword evidence="2" id="KW-1133">Transmembrane helix</keyword>
<dbReference type="STRING" id="554155.C5G162"/>
<name>C5G162_ARTOC</name>
<gene>
    <name evidence="5" type="ORF">MCYG_08684</name>
</gene>
<dbReference type="InterPro" id="IPR029044">
    <property type="entry name" value="Nucleotide-diphossugar_trans"/>
</dbReference>
<evidence type="ECO:0000259" key="4">
    <source>
        <dbReference type="Pfam" id="PF25550"/>
    </source>
</evidence>
<keyword evidence="2" id="KW-0812">Transmembrane</keyword>
<feature type="transmembrane region" description="Helical" evidence="2">
    <location>
        <begin position="306"/>
        <end position="334"/>
    </location>
</feature>
<feature type="transmembrane region" description="Helical" evidence="2">
    <location>
        <begin position="762"/>
        <end position="781"/>
    </location>
</feature>
<dbReference type="OMA" id="HDNNIGW"/>
<keyword evidence="6" id="KW-1185">Reference proteome</keyword>
<feature type="transmembrane region" description="Helical" evidence="2">
    <location>
        <begin position="269"/>
        <end position="294"/>
    </location>
</feature>
<feature type="domain" description="Glycosyltransferase 2-like" evidence="3">
    <location>
        <begin position="523"/>
        <end position="730"/>
    </location>
</feature>
<dbReference type="PANTHER" id="PTHR35408">
    <property type="entry name" value="CHROMOSOME 15, WHOLE GENOME SHOTGUN SEQUENCE"/>
    <property type="match status" value="1"/>
</dbReference>
<feature type="domain" description="DUF7928" evidence="4">
    <location>
        <begin position="52"/>
        <end position="208"/>
    </location>
</feature>
<feature type="transmembrane region" description="Helical" evidence="2">
    <location>
        <begin position="853"/>
        <end position="871"/>
    </location>
</feature>
<dbReference type="Pfam" id="PF13632">
    <property type="entry name" value="Glyco_trans_2_3"/>
    <property type="match status" value="1"/>
</dbReference>
<sequence>MFWRRSKTSNQEPAAPAPSSRQSGLSSVPEPSSRPISQSGSQTPIGIDDDAKYRAIIKYLHARLATSKWCPPPSDPSSEYHGLLLRKSRGAYISEPDLVHPLLLGAVQKINVAVAFTMATEITRIIFSILQLDQTELVLPSGFQVQVVASLAEIACSPSSAVKKFQYVALVREERLLLVWHDELEKILVHAEDVEEKLLAFICGTRISVFSPSQSAGYSLPHSSIGSPAASTRNFVPLWNKEASGLASTPLRVPDEEAAKPIESLDRPLALTSSIFVGLGMCLIVVLLVGFGISNLILQSLVDGSWIRFALVASLPIFMLFSVFFVIVIFSDIFQAIGPIKTLKTNSRFYSPVRPDLSHAYAMGFKPPRITIQLPVYTESLAGVIIPTVTSLKAAISYYESHGGTATIFVNDDGLAYLTEEQREERISFYHDNNIGWVSRPKNNEDGYIRKGRFKKASNMNFALNVSNKVEDRLLDLLSETLETTEMIDASQEEAYYKIALQEVLASDSRIRAAGDIRIGEAILIVDADTRVPVDCLLYGAAEMFLSPEVAIIQHSTGVMQVVGDYFENGITFFTNLIYSSIRFAVGSGETAPFVGHNAFLRWKAVQSVGKPDDGYVAYWSESHVSEDFDIALRLQIAGDIVRLASYHGDEFKEGVSLTIYDELARWEKYAYGCNELVFNPIYTWIYKGPFTKLFMTFLWCNMQLSSKITILGYISSCKPVPNLISRYYALASGFPLTILNYFLVGWFNGYLDKFYIESWKVLLSLIVIFSLLGNVTLAIIRSRLSEKSLWSALIENFKWMPMMAIFFGGVSFHLSLAILSHMLSIKMEWGATAKEKVDSNFFKEVPKIFKSFKWLYVILLPLLAGMIYLGNFAPRGWEITEVAAVVPMAVTLSLHALLPLLLNPSLMIFNY</sequence>
<evidence type="ECO:0000256" key="1">
    <source>
        <dbReference type="SAM" id="MobiDB-lite"/>
    </source>
</evidence>
<feature type="transmembrane region" description="Helical" evidence="2">
    <location>
        <begin position="801"/>
        <end position="820"/>
    </location>
</feature>
<evidence type="ECO:0000313" key="6">
    <source>
        <dbReference type="Proteomes" id="UP000002035"/>
    </source>
</evidence>
<feature type="transmembrane region" description="Helical" evidence="2">
    <location>
        <begin position="883"/>
        <end position="903"/>
    </location>
</feature>
<feature type="compositionally biased region" description="Polar residues" evidence="1">
    <location>
        <begin position="19"/>
        <end position="44"/>
    </location>
</feature>
<dbReference type="HOGENOM" id="CLU_008220_0_0_1"/>
<feature type="region of interest" description="Disordered" evidence="1">
    <location>
        <begin position="1"/>
        <end position="47"/>
    </location>
</feature>
<dbReference type="eggNOG" id="ENOG502RAX7">
    <property type="taxonomic scope" value="Eukaryota"/>
</dbReference>
<dbReference type="AlphaFoldDB" id="C5G162"/>
<dbReference type="Proteomes" id="UP000002035">
    <property type="component" value="Unassembled WGS sequence"/>
</dbReference>
<dbReference type="PANTHER" id="PTHR35408:SF2">
    <property type="entry name" value="GLYCOSYLTRANSFERASE 2-LIKE DOMAIN-CONTAINING PROTEIN"/>
    <property type="match status" value="1"/>
</dbReference>
<organism evidence="5 6">
    <name type="scientific">Arthroderma otae (strain ATCC MYA-4605 / CBS 113480)</name>
    <name type="common">Microsporum canis</name>
    <dbReference type="NCBI Taxonomy" id="554155"/>
    <lineage>
        <taxon>Eukaryota</taxon>
        <taxon>Fungi</taxon>
        <taxon>Dikarya</taxon>
        <taxon>Ascomycota</taxon>
        <taxon>Pezizomycotina</taxon>
        <taxon>Eurotiomycetes</taxon>
        <taxon>Eurotiomycetidae</taxon>
        <taxon>Onygenales</taxon>
        <taxon>Arthrodermataceae</taxon>
        <taxon>Microsporum</taxon>
    </lineage>
</organism>